<dbReference type="Pfam" id="PF07510">
    <property type="entry name" value="GmrSD_C"/>
    <property type="match status" value="1"/>
</dbReference>
<reference evidence="4 5" key="1">
    <citation type="journal article" date="2012" name="Int. J. Syst. Evol. Microbiol.">
        <title>Marinomonas hwangdonensis sp. nov., isolated from seawater.</title>
        <authorList>
            <person name="Jung Y.T."/>
            <person name="Oh T.K."/>
            <person name="Yoon J.H."/>
        </authorList>
    </citation>
    <scope>NUCLEOTIDE SEQUENCE [LARGE SCALE GENOMIC DNA]</scope>
    <source>
        <strain evidence="4 5">HDW-15</strain>
    </source>
</reference>
<feature type="region of interest" description="Disordered" evidence="1">
    <location>
        <begin position="65"/>
        <end position="87"/>
    </location>
</feature>
<name>A0A3M8QAH7_9GAMM</name>
<evidence type="ECO:0000256" key="2">
    <source>
        <dbReference type="SAM" id="SignalP"/>
    </source>
</evidence>
<gene>
    <name evidence="4" type="ORF">EBI00_02575</name>
</gene>
<dbReference type="PANTHER" id="PTHR24094:SF15">
    <property type="entry name" value="AMP-DEPENDENT SYNTHETASE_LIGASE DOMAIN-CONTAINING PROTEIN-RELATED"/>
    <property type="match status" value="1"/>
</dbReference>
<keyword evidence="5" id="KW-1185">Reference proteome</keyword>
<feature type="chain" id="PRO_5018141911" evidence="2">
    <location>
        <begin position="23"/>
        <end position="222"/>
    </location>
</feature>
<keyword evidence="4" id="KW-0255">Endonuclease</keyword>
<dbReference type="Gene3D" id="1.10.30.50">
    <property type="match status" value="1"/>
</dbReference>
<dbReference type="AlphaFoldDB" id="A0A3M8QAH7"/>
<dbReference type="EMBL" id="RIZG01000001">
    <property type="protein sequence ID" value="RNF53005.1"/>
    <property type="molecule type" value="Genomic_DNA"/>
</dbReference>
<dbReference type="OrthoDB" id="5196645at2"/>
<organism evidence="4 5">
    <name type="scientific">Marinomonas hwangdonensis</name>
    <dbReference type="NCBI Taxonomy" id="1053647"/>
    <lineage>
        <taxon>Bacteria</taxon>
        <taxon>Pseudomonadati</taxon>
        <taxon>Pseudomonadota</taxon>
        <taxon>Gammaproteobacteria</taxon>
        <taxon>Oceanospirillales</taxon>
        <taxon>Oceanospirillaceae</taxon>
        <taxon>Marinomonas</taxon>
    </lineage>
</organism>
<dbReference type="InterPro" id="IPR011089">
    <property type="entry name" value="GmrSD_C"/>
</dbReference>
<evidence type="ECO:0000313" key="4">
    <source>
        <dbReference type="EMBL" id="RNF53005.1"/>
    </source>
</evidence>
<evidence type="ECO:0000313" key="5">
    <source>
        <dbReference type="Proteomes" id="UP000280507"/>
    </source>
</evidence>
<comment type="caution">
    <text evidence="4">The sequence shown here is derived from an EMBL/GenBank/DDBJ whole genome shotgun (WGS) entry which is preliminary data.</text>
</comment>
<dbReference type="PANTHER" id="PTHR24094">
    <property type="entry name" value="SECRETED PROTEIN"/>
    <property type="match status" value="1"/>
</dbReference>
<keyword evidence="2" id="KW-0732">Signal</keyword>
<protein>
    <submittedName>
        <fullName evidence="4">HNH endonuclease</fullName>
    </submittedName>
</protein>
<feature type="domain" description="GmrSD restriction endonucleases C-terminal" evidence="3">
    <location>
        <begin position="127"/>
        <end position="209"/>
    </location>
</feature>
<accession>A0A3M8QAH7</accession>
<keyword evidence="4" id="KW-0378">Hydrolase</keyword>
<sequence length="222" mass="25500">MKKNTLKAILFFLILSFLPLNAASIIKKSKSDICHAPDTEYYSRTKNFTLYDTLDQCLASGGRLPKGQSYTSQPKPKVASETSGKYSRDEFGRGWADEDGDCQNTRQEILISLSTAPVRFTNDRECRVTFGRWISMYSGEVIFDASKLDIDHIVPLKWAWDNGADKWSKEKRERFANDPANLVAVEASLNRQKGAKGPDEWLPPRNQTQYKARFERVWRTYR</sequence>
<feature type="compositionally biased region" description="Polar residues" evidence="1">
    <location>
        <begin position="68"/>
        <end position="85"/>
    </location>
</feature>
<dbReference type="Proteomes" id="UP000280507">
    <property type="component" value="Unassembled WGS sequence"/>
</dbReference>
<feature type="signal peptide" evidence="2">
    <location>
        <begin position="1"/>
        <end position="22"/>
    </location>
</feature>
<dbReference type="GO" id="GO:0004519">
    <property type="term" value="F:endonuclease activity"/>
    <property type="evidence" value="ECO:0007669"/>
    <property type="project" value="UniProtKB-KW"/>
</dbReference>
<keyword evidence="4" id="KW-0540">Nuclease</keyword>
<evidence type="ECO:0000256" key="1">
    <source>
        <dbReference type="SAM" id="MobiDB-lite"/>
    </source>
</evidence>
<proteinExistence type="predicted"/>
<evidence type="ECO:0000259" key="3">
    <source>
        <dbReference type="Pfam" id="PF07510"/>
    </source>
</evidence>